<accession>A0A284VL61</accession>
<organism evidence="1 2">
    <name type="scientific">Candidatus Methanoperedens nitratireducens</name>
    <dbReference type="NCBI Taxonomy" id="1392998"/>
    <lineage>
        <taxon>Archaea</taxon>
        <taxon>Methanobacteriati</taxon>
        <taxon>Methanobacteriota</taxon>
        <taxon>Stenosarchaea group</taxon>
        <taxon>Methanomicrobia</taxon>
        <taxon>Methanosarcinales</taxon>
        <taxon>ANME-2 cluster</taxon>
        <taxon>Candidatus Methanoperedentaceae</taxon>
        <taxon>Candidatus Methanoperedens</taxon>
    </lineage>
</organism>
<dbReference type="RefSeq" id="WP_256999952.1">
    <property type="nucleotide sequence ID" value="NZ_FZMP01000058.1"/>
</dbReference>
<protein>
    <submittedName>
        <fullName evidence="1">Uncharacterized protein</fullName>
    </submittedName>
</protein>
<dbReference type="Proteomes" id="UP000218615">
    <property type="component" value="Unassembled WGS sequence"/>
</dbReference>
<sequence>MGVGKLDNRLLILLNLGKVLGDRELHSIKGISAEAEGATVS</sequence>
<evidence type="ECO:0000313" key="1">
    <source>
        <dbReference type="EMBL" id="SNQ60004.1"/>
    </source>
</evidence>
<reference evidence="2" key="1">
    <citation type="submission" date="2017-06" db="EMBL/GenBank/DDBJ databases">
        <authorList>
            <person name="Cremers G."/>
        </authorList>
    </citation>
    <scope>NUCLEOTIDE SEQUENCE [LARGE SCALE GENOMIC DNA]</scope>
</reference>
<gene>
    <name evidence="1" type="ORF">MNV_1500018</name>
</gene>
<evidence type="ECO:0000313" key="2">
    <source>
        <dbReference type="Proteomes" id="UP000218615"/>
    </source>
</evidence>
<name>A0A284VL61_9EURY</name>
<keyword evidence="2" id="KW-1185">Reference proteome</keyword>
<dbReference type="AlphaFoldDB" id="A0A284VL61"/>
<dbReference type="EMBL" id="FZMP01000058">
    <property type="protein sequence ID" value="SNQ60004.1"/>
    <property type="molecule type" value="Genomic_DNA"/>
</dbReference>
<proteinExistence type="predicted"/>